<keyword evidence="6" id="KW-1185">Reference proteome</keyword>
<dbReference type="GO" id="GO:1990904">
    <property type="term" value="C:ribonucleoprotein complex"/>
    <property type="evidence" value="ECO:0007669"/>
    <property type="project" value="UniProtKB-KW"/>
</dbReference>
<dbReference type="AlphaFoldDB" id="A0A445KJ37"/>
<dbReference type="EMBL" id="QZWG01000005">
    <property type="protein sequence ID" value="RZC10951.1"/>
    <property type="molecule type" value="Genomic_DNA"/>
</dbReference>
<gene>
    <name evidence="5" type="ORF">D0Y65_011270</name>
</gene>
<evidence type="ECO:0000256" key="4">
    <source>
        <dbReference type="SAM" id="MobiDB-lite"/>
    </source>
</evidence>
<dbReference type="InterPro" id="IPR038380">
    <property type="entry name" value="Ribosomal_bS21_sf"/>
</dbReference>
<accession>A0A445KJ37</accession>
<comment type="caution">
    <text evidence="5">The sequence shown here is derived from an EMBL/GenBank/DDBJ whole genome shotgun (WGS) entry which is preliminary data.</text>
</comment>
<dbReference type="NCBIfam" id="TIGR00030">
    <property type="entry name" value="S21p"/>
    <property type="match status" value="1"/>
</dbReference>
<dbReference type="GO" id="GO:0005840">
    <property type="term" value="C:ribosome"/>
    <property type="evidence" value="ECO:0007669"/>
    <property type="project" value="UniProtKB-KW"/>
</dbReference>
<dbReference type="InterPro" id="IPR001911">
    <property type="entry name" value="Ribosomal_bS21"/>
</dbReference>
<dbReference type="PANTHER" id="PTHR21109">
    <property type="entry name" value="MITOCHONDRIAL 28S RIBOSOMAL PROTEIN S21"/>
    <property type="match status" value="1"/>
</dbReference>
<dbReference type="HAMAP" id="MF_00358">
    <property type="entry name" value="Ribosomal_bS21"/>
    <property type="match status" value="1"/>
</dbReference>
<dbReference type="PANTHER" id="PTHR21109:SF12">
    <property type="entry name" value="RIBOSOMAL PROTEIN S21-RELATED"/>
    <property type="match status" value="1"/>
</dbReference>
<sequence length="173" mass="19829">MAVSKMFLSWSWALQRSQSHPVQLPKTSSRSSAVAVTASASASARAIGIDNDVSVKSILYPALSLSNILHFKSTYNVQIVVGEDEPEDRIVNRFKKEVLKAGVLQECRRRRFFENKHDKIKRKAREASRRNRKRKPQSRAWAQNKHGSEKKKKDADDDDIDNWELPHVDIPYT</sequence>
<feature type="region of interest" description="Disordered" evidence="4">
    <location>
        <begin position="118"/>
        <end position="173"/>
    </location>
</feature>
<keyword evidence="3" id="KW-0687">Ribonucleoprotein</keyword>
<dbReference type="Pfam" id="PF01165">
    <property type="entry name" value="Ribosomal_S21"/>
    <property type="match status" value="1"/>
</dbReference>
<organism evidence="5 6">
    <name type="scientific">Glycine soja</name>
    <name type="common">Wild soybean</name>
    <dbReference type="NCBI Taxonomy" id="3848"/>
    <lineage>
        <taxon>Eukaryota</taxon>
        <taxon>Viridiplantae</taxon>
        <taxon>Streptophyta</taxon>
        <taxon>Embryophyta</taxon>
        <taxon>Tracheophyta</taxon>
        <taxon>Spermatophyta</taxon>
        <taxon>Magnoliopsida</taxon>
        <taxon>eudicotyledons</taxon>
        <taxon>Gunneridae</taxon>
        <taxon>Pentapetalae</taxon>
        <taxon>rosids</taxon>
        <taxon>fabids</taxon>
        <taxon>Fabales</taxon>
        <taxon>Fabaceae</taxon>
        <taxon>Papilionoideae</taxon>
        <taxon>50 kb inversion clade</taxon>
        <taxon>NPAAA clade</taxon>
        <taxon>indigoferoid/millettioid clade</taxon>
        <taxon>Phaseoleae</taxon>
        <taxon>Glycine</taxon>
        <taxon>Glycine subgen. Soja</taxon>
    </lineage>
</organism>
<evidence type="ECO:0000256" key="1">
    <source>
        <dbReference type="ARBA" id="ARBA00006640"/>
    </source>
</evidence>
<dbReference type="PRINTS" id="PR00976">
    <property type="entry name" value="RIBOSOMALS21"/>
</dbReference>
<name>A0A445KJ37_GLYSO</name>
<proteinExistence type="inferred from homology"/>
<dbReference type="Gramene" id="XM_028375793.1">
    <property type="protein sequence ID" value="XP_028231594.1"/>
    <property type="gene ID" value="LOC114412029"/>
</dbReference>
<evidence type="ECO:0000313" key="6">
    <source>
        <dbReference type="Proteomes" id="UP000289340"/>
    </source>
</evidence>
<feature type="compositionally biased region" description="Basic residues" evidence="4">
    <location>
        <begin position="118"/>
        <end position="137"/>
    </location>
</feature>
<keyword evidence="2 5" id="KW-0689">Ribosomal protein</keyword>
<dbReference type="GO" id="GO:0003735">
    <property type="term" value="F:structural constituent of ribosome"/>
    <property type="evidence" value="ECO:0007669"/>
    <property type="project" value="InterPro"/>
</dbReference>
<dbReference type="SMR" id="A0A445KJ37"/>
<dbReference type="Gene3D" id="1.20.5.1150">
    <property type="entry name" value="Ribosomal protein S8"/>
    <property type="match status" value="1"/>
</dbReference>
<dbReference type="Proteomes" id="UP000289340">
    <property type="component" value="Chromosome 5"/>
</dbReference>
<dbReference type="GO" id="GO:0006412">
    <property type="term" value="P:translation"/>
    <property type="evidence" value="ECO:0007669"/>
    <property type="project" value="InterPro"/>
</dbReference>
<evidence type="ECO:0000313" key="5">
    <source>
        <dbReference type="EMBL" id="RZC10951.1"/>
    </source>
</evidence>
<evidence type="ECO:0000256" key="2">
    <source>
        <dbReference type="ARBA" id="ARBA00022980"/>
    </source>
</evidence>
<comment type="similarity">
    <text evidence="1">Belongs to the bacterial ribosomal protein bS21 family.</text>
</comment>
<evidence type="ECO:0000256" key="3">
    <source>
        <dbReference type="ARBA" id="ARBA00023274"/>
    </source>
</evidence>
<protein>
    <submittedName>
        <fullName evidence="5">30S ribosomal protein S21, chloroplastic</fullName>
    </submittedName>
</protein>
<reference evidence="5 6" key="1">
    <citation type="submission" date="2018-09" db="EMBL/GenBank/DDBJ databases">
        <title>A high-quality reference genome of wild soybean provides a powerful tool to mine soybean genomes.</title>
        <authorList>
            <person name="Xie M."/>
            <person name="Chung C.Y.L."/>
            <person name="Li M.-W."/>
            <person name="Wong F.-L."/>
            <person name="Chan T.-F."/>
            <person name="Lam H.-M."/>
        </authorList>
    </citation>
    <scope>NUCLEOTIDE SEQUENCE [LARGE SCALE GENOMIC DNA]</scope>
    <source>
        <strain evidence="6">cv. W05</strain>
        <tissue evidence="5">Hypocotyl of etiolated seedlings</tissue>
    </source>
</reference>